<feature type="chain" id="PRO_5011503353" evidence="1">
    <location>
        <begin position="20"/>
        <end position="228"/>
    </location>
</feature>
<sequence length="228" mass="24827">MKTRIIASVLFLIAANSFAQQNHRKYFPLGLFHKPNAEITGISVGLFSGMNDKQVNTTTNGLRLEFVGLGVLFPLVPKSPLSENDSLIANSGVEFTEKINGINISGTGTICADCIVNGITIGTVSQYLYASNGATISLLMTVIDRQNGVQLSAFNESHLLKGVQVGVSNYSLFVNGLQVGVIGNYARKIHGIQIGFFNKTANLKGMQVGIWNINQKRKMPFINWNFNQ</sequence>
<proteinExistence type="predicted"/>
<dbReference type="EMBL" id="FOGG01000008">
    <property type="protein sequence ID" value="SER36855.1"/>
    <property type="molecule type" value="Genomic_DNA"/>
</dbReference>
<reference evidence="2 3" key="1">
    <citation type="submission" date="2016-10" db="EMBL/GenBank/DDBJ databases">
        <authorList>
            <person name="de Groot N.N."/>
        </authorList>
    </citation>
    <scope>NUCLEOTIDE SEQUENCE [LARGE SCALE GENOMIC DNA]</scope>
    <source>
        <strain evidence="2 3">DSM 18610</strain>
    </source>
</reference>
<keyword evidence="3" id="KW-1185">Reference proteome</keyword>
<gene>
    <name evidence="2" type="ORF">SAMN04488023_1089</name>
</gene>
<dbReference type="Proteomes" id="UP000199572">
    <property type="component" value="Unassembled WGS sequence"/>
</dbReference>
<accession>A0A1H9NMI5</accession>
<dbReference type="RefSeq" id="WP_090883363.1">
    <property type="nucleotide sequence ID" value="NZ_FOGG01000008.1"/>
</dbReference>
<name>A0A1H9NMI5_9SPHI</name>
<dbReference type="STRING" id="390241.SAMN04488023_1089"/>
<dbReference type="AlphaFoldDB" id="A0A1H9NMI5"/>
<feature type="signal peptide" evidence="1">
    <location>
        <begin position="1"/>
        <end position="19"/>
    </location>
</feature>
<dbReference type="OrthoDB" id="660602at2"/>
<organism evidence="2 3">
    <name type="scientific">Pedobacter rhizosphaerae</name>
    <dbReference type="NCBI Taxonomy" id="390241"/>
    <lineage>
        <taxon>Bacteria</taxon>
        <taxon>Pseudomonadati</taxon>
        <taxon>Bacteroidota</taxon>
        <taxon>Sphingobacteriia</taxon>
        <taxon>Sphingobacteriales</taxon>
        <taxon>Sphingobacteriaceae</taxon>
        <taxon>Pedobacter</taxon>
    </lineage>
</organism>
<dbReference type="InterPro" id="IPR058093">
    <property type="entry name" value="LA_2272-like"/>
</dbReference>
<dbReference type="NCBIfam" id="NF047436">
    <property type="entry name" value="LA_2272_repeat"/>
    <property type="match status" value="1"/>
</dbReference>
<keyword evidence="1" id="KW-0732">Signal</keyword>
<evidence type="ECO:0000256" key="1">
    <source>
        <dbReference type="SAM" id="SignalP"/>
    </source>
</evidence>
<evidence type="ECO:0000313" key="3">
    <source>
        <dbReference type="Proteomes" id="UP000199572"/>
    </source>
</evidence>
<protein>
    <submittedName>
        <fullName evidence="2">Uncharacterized protein</fullName>
    </submittedName>
</protein>
<evidence type="ECO:0000313" key="2">
    <source>
        <dbReference type="EMBL" id="SER36855.1"/>
    </source>
</evidence>